<dbReference type="EMBL" id="CP021983">
    <property type="protein sequence ID" value="ASC70496.1"/>
    <property type="molecule type" value="Genomic_DNA"/>
</dbReference>
<organism evidence="1 2">
    <name type="scientific">Halomicronema hongdechloris C2206</name>
    <dbReference type="NCBI Taxonomy" id="1641165"/>
    <lineage>
        <taxon>Bacteria</taxon>
        <taxon>Bacillati</taxon>
        <taxon>Cyanobacteriota</taxon>
        <taxon>Cyanophyceae</taxon>
        <taxon>Nodosilineales</taxon>
        <taxon>Nodosilineaceae</taxon>
        <taxon>Halomicronema</taxon>
    </lineage>
</organism>
<dbReference type="Proteomes" id="UP000191901">
    <property type="component" value="Chromosome"/>
</dbReference>
<proteinExistence type="predicted"/>
<dbReference type="AlphaFoldDB" id="A0A1Z3HJQ6"/>
<evidence type="ECO:0000313" key="1">
    <source>
        <dbReference type="EMBL" id="ASC70496.1"/>
    </source>
</evidence>
<dbReference type="KEGG" id="hhg:XM38_014350"/>
<keyword evidence="2" id="KW-1185">Reference proteome</keyword>
<accession>A0A1Z3HJQ6</accession>
<gene>
    <name evidence="1" type="ORF">XM38_014350</name>
</gene>
<reference evidence="1 2" key="1">
    <citation type="journal article" date="2016" name="Biochim. Biophys. Acta">
        <title>Characterization of red-shifted phycobilisomes isolated from the chlorophyll f-containing cyanobacterium Halomicronema hongdechloris.</title>
        <authorList>
            <person name="Li Y."/>
            <person name="Lin Y."/>
            <person name="Garvey C.J."/>
            <person name="Birch D."/>
            <person name="Corkery R.W."/>
            <person name="Loughlin P.C."/>
            <person name="Scheer H."/>
            <person name="Willows R.D."/>
            <person name="Chen M."/>
        </authorList>
    </citation>
    <scope>NUCLEOTIDE SEQUENCE [LARGE SCALE GENOMIC DNA]</scope>
    <source>
        <strain evidence="1 2">C2206</strain>
    </source>
</reference>
<evidence type="ECO:0000313" key="2">
    <source>
        <dbReference type="Proteomes" id="UP000191901"/>
    </source>
</evidence>
<name>A0A1Z3HJQ6_9CYAN</name>
<protein>
    <submittedName>
        <fullName evidence="1">Uncharacterized protein</fullName>
    </submittedName>
</protein>
<sequence>MPSHLYILLIPYEKAKTSYLQELQLIIKYAENGSSIAIIFSQ</sequence>